<dbReference type="AlphaFoldDB" id="A0A816SN69"/>
<dbReference type="EMBL" id="CAJOBF010005045">
    <property type="protein sequence ID" value="CAF4161953.1"/>
    <property type="molecule type" value="Genomic_DNA"/>
</dbReference>
<proteinExistence type="predicted"/>
<name>A0A816SN69_9BILA</name>
<comment type="caution">
    <text evidence="2">The sequence shown here is derived from an EMBL/GenBank/DDBJ whole genome shotgun (WGS) entry which is preliminary data.</text>
</comment>
<feature type="region of interest" description="Disordered" evidence="1">
    <location>
        <begin position="189"/>
        <end position="228"/>
    </location>
</feature>
<gene>
    <name evidence="3" type="ORF">UXM345_LOCUS25749</name>
    <name evidence="2" type="ORF">XDN619_LOCUS15951</name>
</gene>
<feature type="compositionally biased region" description="Low complexity" evidence="1">
    <location>
        <begin position="161"/>
        <end position="172"/>
    </location>
</feature>
<evidence type="ECO:0000256" key="1">
    <source>
        <dbReference type="SAM" id="MobiDB-lite"/>
    </source>
</evidence>
<evidence type="ECO:0000313" key="3">
    <source>
        <dbReference type="EMBL" id="CAF4161953.1"/>
    </source>
</evidence>
<evidence type="ECO:0000313" key="4">
    <source>
        <dbReference type="Proteomes" id="UP000663887"/>
    </source>
</evidence>
<evidence type="ECO:0000313" key="2">
    <source>
        <dbReference type="EMBL" id="CAF2087634.1"/>
    </source>
</evidence>
<feature type="region of interest" description="Disordered" evidence="1">
    <location>
        <begin position="152"/>
        <end position="172"/>
    </location>
</feature>
<dbReference type="Proteomes" id="UP000663887">
    <property type="component" value="Unassembled WGS sequence"/>
</dbReference>
<organism evidence="2 4">
    <name type="scientific">Rotaria magnacalcarata</name>
    <dbReference type="NCBI Taxonomy" id="392030"/>
    <lineage>
        <taxon>Eukaryota</taxon>
        <taxon>Metazoa</taxon>
        <taxon>Spiralia</taxon>
        <taxon>Gnathifera</taxon>
        <taxon>Rotifera</taxon>
        <taxon>Eurotatoria</taxon>
        <taxon>Bdelloidea</taxon>
        <taxon>Philodinida</taxon>
        <taxon>Philodinidae</taxon>
        <taxon>Rotaria</taxon>
    </lineage>
</organism>
<reference evidence="2" key="1">
    <citation type="submission" date="2021-02" db="EMBL/GenBank/DDBJ databases">
        <authorList>
            <person name="Nowell W R."/>
        </authorList>
    </citation>
    <scope>NUCLEOTIDE SEQUENCE</scope>
</reference>
<accession>A0A816SN69</accession>
<dbReference type="Proteomes" id="UP000663842">
    <property type="component" value="Unassembled WGS sequence"/>
</dbReference>
<sequence length="396" mass="42798">MEVGTEFYLDLSKAAEISVEIPKTAESVVEKLETSDSAVVDKSETSESDAVDKTETAESEVNKLEIFKNGGHLPGTVASTLYSQGEGVEATTDDSEAIATDNFDHHSDINNALEASFVDNVDIMIQKNLHTLHPNVSETLFPSNNISSTLPTHENVSFPRTSSTGTVLSGSGDSELSITINTGDYSPSTIEPFGEMLPKTQYKERKRKRLKSFKSNSDSSQINSGEPSSLYVQALPLRQNDDDSLHNDRVNPVIESLVPRNGELSTVTSPFDGDSQEESYHPMVAHSRSRTNIYPDNSPPEAAGLPLNPPPESKHFSTTLRPSLARTTRMYGLSPGSLKPYSTKQSNNDKSARSVCHEDPCGAGVACHPVGTSFECVCSDDTKVEPNQPCPDIGTG</sequence>
<feature type="compositionally biased region" description="Polar residues" evidence="1">
    <location>
        <begin position="213"/>
        <end position="228"/>
    </location>
</feature>
<feature type="region of interest" description="Disordered" evidence="1">
    <location>
        <begin position="295"/>
        <end position="319"/>
    </location>
</feature>
<feature type="region of interest" description="Disordered" evidence="1">
    <location>
        <begin position="33"/>
        <end position="57"/>
    </location>
</feature>
<feature type="compositionally biased region" description="Polar residues" evidence="1">
    <location>
        <begin position="340"/>
        <end position="349"/>
    </location>
</feature>
<dbReference type="EMBL" id="CAJNRG010006622">
    <property type="protein sequence ID" value="CAF2087634.1"/>
    <property type="molecule type" value="Genomic_DNA"/>
</dbReference>
<feature type="region of interest" description="Disordered" evidence="1">
    <location>
        <begin position="332"/>
        <end position="352"/>
    </location>
</feature>
<protein>
    <submittedName>
        <fullName evidence="2">Uncharacterized protein</fullName>
    </submittedName>
</protein>